<dbReference type="InterPro" id="IPR030791">
    <property type="entry name" value="Rotatin"/>
</dbReference>
<dbReference type="AlphaFoldDB" id="A0A8E0S3H8"/>
<reference evidence="2" key="1">
    <citation type="submission" date="2019-05" db="EMBL/GenBank/DDBJ databases">
        <title>Annotation for the trematode Fasciolopsis buski.</title>
        <authorList>
            <person name="Choi Y.-J."/>
        </authorList>
    </citation>
    <scope>NUCLEOTIDE SEQUENCE</scope>
    <source>
        <strain evidence="2">HT</strain>
        <tissue evidence="2">Whole worm</tissue>
    </source>
</reference>
<feature type="region of interest" description="Disordered" evidence="1">
    <location>
        <begin position="179"/>
        <end position="205"/>
    </location>
</feature>
<dbReference type="GO" id="GO:0005813">
    <property type="term" value="C:centrosome"/>
    <property type="evidence" value="ECO:0007669"/>
    <property type="project" value="InterPro"/>
</dbReference>
<protein>
    <recommendedName>
        <fullName evidence="4">Rotatin</fullName>
    </recommendedName>
</protein>
<name>A0A8E0S3H8_9TREM</name>
<comment type="caution">
    <text evidence="2">The sequence shown here is derived from an EMBL/GenBank/DDBJ whole genome shotgun (WGS) entry which is preliminary data.</text>
</comment>
<evidence type="ECO:0008006" key="4">
    <source>
        <dbReference type="Google" id="ProtNLM"/>
    </source>
</evidence>
<dbReference type="EMBL" id="LUCM01000401">
    <property type="protein sequence ID" value="KAA0200592.1"/>
    <property type="molecule type" value="Genomic_DNA"/>
</dbReference>
<proteinExistence type="predicted"/>
<dbReference type="SUPFAM" id="SSF48371">
    <property type="entry name" value="ARM repeat"/>
    <property type="match status" value="1"/>
</dbReference>
<sequence>MIFLVYVCIVRSHESLESCRFVLCSFWSQGKFILNFPLLTLTKTDSDVLHTSLNSLNSTEDEVILAGIHFFEEVILQDFPAEIFLQRIAFVESLLNALASQRMAVIHTAINALISLCEKLLCRIYYHLDPNNFSIVSAIFYFPNKKNAWIRRGLANQTEIDSVLFSAFLKMISSSVFSGNRQNRNSPDRSNTGTSSGGGPMPVAEAPTPGFRDFTAIGQSVDHPDFNTRPLSPTVLEFVCEILRHLGRTFLPIASEHSYAINTVESKDATPDKERNVMQHSHYRFEGKTLRLMRVAVDLFLAAVQPPDSLRSCMPPESVTDEFINWMMVFAPPSRDVISPMDLAKKRFALLQYGLSSVQSQILSECLIHLAVEGLDALEIVGSTRFASSFIELLNDMSTAGSKQQPSVICKGQMILLRLMCHPNDSIRKATYVKLQQLVQEAIDVNTVASPTRAVNGLEFLLRDEVLCELIEFGLRDQCAVIRNSAELILTGLLNGYAILPQTTWKTLRRLILMQTTTPEPLYGTARPLSICLAPYARVPQNQAERDKLGALSLDWCLGFMTELGRRPWGIEDQALNYCPSKSDSCDETSDQLVVSVCRLLMSPVAEVRSRAATVLCNQLRHFYDRLTGTESAHRISHCDSVRLIEGASASSESRSAPLGNLGQASTMSVPLPADRYASEHITSTPMLQTQAPNFSAGTVDKLSSCFIPVVCDSSGSIPAPPLLDQDNIPIQDLNPEVDDDQLTALLQVMHLFADSDSDLGVRRAAGEQVVILIRHPPLLSSWFSNGGLETSCDLVTNATRNVMLLTAQSESPEMFQMPSISDLPTSSVLLPILARTLRYAVIWNAPARDALFRRRDFVLHLIYLLLAHPDVGGLHGYLIDLVTLLVFSPVIQSSEESPVCLPVGVATGFRLPFICPTYSFRLLWQNQESGTFKHLTDLLTVSVDASNDETFVLEALIRRSVRCSWSIACHGSANKLIQHCLAVLGAFPSVEKVDPVMLDQNFKWVRDFSPPSSNLALATSDLALLLVTHPVSSFLLSLTAVQQASSHATLVRALGMLLRAVHAHRLQDDTRIISKDLTNPEEPQQNSVCWWLRAHLDRFLRTLPACSADFHLLSSLLETIDEIALRSTIPSVSALGSNAQLCQWLQSVLVDNAGPLAYYLLQSGAGIGETDSRRLASAKRRLIYHQLPRVLSDLTARLSAIGFSTVHQTVLASCDLSKSSSSTSEVARIEFLGLCLQWSYNALVSFAQKPFSDLVHLRLVLSVLCNVTAS</sequence>
<dbReference type="Proteomes" id="UP000728185">
    <property type="component" value="Unassembled WGS sequence"/>
</dbReference>
<evidence type="ECO:0000313" key="3">
    <source>
        <dbReference type="Proteomes" id="UP000728185"/>
    </source>
</evidence>
<dbReference type="GO" id="GO:0005814">
    <property type="term" value="C:centriole"/>
    <property type="evidence" value="ECO:0007669"/>
    <property type="project" value="TreeGrafter"/>
</dbReference>
<dbReference type="PANTHER" id="PTHR31691:SF1">
    <property type="entry name" value="ROTATIN"/>
    <property type="match status" value="1"/>
</dbReference>
<feature type="compositionally biased region" description="Polar residues" evidence="1">
    <location>
        <begin position="179"/>
        <end position="194"/>
    </location>
</feature>
<organism evidence="2 3">
    <name type="scientific">Fasciolopsis buskii</name>
    <dbReference type="NCBI Taxonomy" id="27845"/>
    <lineage>
        <taxon>Eukaryota</taxon>
        <taxon>Metazoa</taxon>
        <taxon>Spiralia</taxon>
        <taxon>Lophotrochozoa</taxon>
        <taxon>Platyhelminthes</taxon>
        <taxon>Trematoda</taxon>
        <taxon>Digenea</taxon>
        <taxon>Plagiorchiida</taxon>
        <taxon>Echinostomata</taxon>
        <taxon>Echinostomatoidea</taxon>
        <taxon>Fasciolidae</taxon>
        <taxon>Fasciolopsis</taxon>
    </lineage>
</organism>
<dbReference type="InterPro" id="IPR016024">
    <property type="entry name" value="ARM-type_fold"/>
</dbReference>
<evidence type="ECO:0000313" key="2">
    <source>
        <dbReference type="EMBL" id="KAA0200592.1"/>
    </source>
</evidence>
<dbReference type="GO" id="GO:0010457">
    <property type="term" value="P:centriole-centriole cohesion"/>
    <property type="evidence" value="ECO:0007669"/>
    <property type="project" value="TreeGrafter"/>
</dbReference>
<dbReference type="OrthoDB" id="428850at2759"/>
<dbReference type="GO" id="GO:0007099">
    <property type="term" value="P:centriole replication"/>
    <property type="evidence" value="ECO:0007669"/>
    <property type="project" value="TreeGrafter"/>
</dbReference>
<dbReference type="GO" id="GO:0036064">
    <property type="term" value="C:ciliary basal body"/>
    <property type="evidence" value="ECO:0007669"/>
    <property type="project" value="InterPro"/>
</dbReference>
<dbReference type="PANTHER" id="PTHR31691">
    <property type="entry name" value="ROTATIN"/>
    <property type="match status" value="1"/>
</dbReference>
<dbReference type="GO" id="GO:0032053">
    <property type="term" value="P:ciliary basal body organization"/>
    <property type="evidence" value="ECO:0007669"/>
    <property type="project" value="TreeGrafter"/>
</dbReference>
<evidence type="ECO:0000256" key="1">
    <source>
        <dbReference type="SAM" id="MobiDB-lite"/>
    </source>
</evidence>
<gene>
    <name evidence="2" type="ORF">FBUS_10269</name>
</gene>
<keyword evidence="3" id="KW-1185">Reference proteome</keyword>
<accession>A0A8E0S3H8</accession>